<dbReference type="EMBL" id="QGDL01000006">
    <property type="protein sequence ID" value="PWJ29556.1"/>
    <property type="molecule type" value="Genomic_DNA"/>
</dbReference>
<sequence>MDNIEIIPLEGIKFNDVTIPLSASRKDVESLLGVPYGRHENSLFYFHNELRFDFDNNDRVTFIEFLAGIDGNIQPKIYGVYAFQTEADQLYNILSEKNRGDIDDHENGYCYGFLNISVGVFRPSIPEDIQKMIANAAADGEPMEADEIEYEMRTANYWATIGIGIENYYR</sequence>
<dbReference type="OrthoDB" id="8604635at2"/>
<dbReference type="AlphaFoldDB" id="A0A2Y9CA33"/>
<reference evidence="1 2" key="1">
    <citation type="submission" date="2018-05" db="EMBL/GenBank/DDBJ databases">
        <title>The Hungate 1000. A catalogue of reference genomes from the rumen microbiome.</title>
        <authorList>
            <person name="Kelly W."/>
        </authorList>
    </citation>
    <scope>NUCLEOTIDE SEQUENCE [LARGE SCALE GENOMIC DNA]</scope>
    <source>
        <strain evidence="1 2">NLAE-zl-C242</strain>
    </source>
</reference>
<gene>
    <name evidence="1" type="ORF">A8806_106295</name>
</gene>
<comment type="caution">
    <text evidence="1">The sequence shown here is derived from an EMBL/GenBank/DDBJ whole genome shotgun (WGS) entry which is preliminary data.</text>
</comment>
<proteinExistence type="predicted"/>
<organism evidence="1 2">
    <name type="scientific">Faecalicatena orotica</name>
    <dbReference type="NCBI Taxonomy" id="1544"/>
    <lineage>
        <taxon>Bacteria</taxon>
        <taxon>Bacillati</taxon>
        <taxon>Bacillota</taxon>
        <taxon>Clostridia</taxon>
        <taxon>Lachnospirales</taxon>
        <taxon>Lachnospiraceae</taxon>
        <taxon>Faecalicatena</taxon>
    </lineage>
</organism>
<dbReference type="InterPro" id="IPR018247">
    <property type="entry name" value="EF_Hand_1_Ca_BS"/>
</dbReference>
<accession>A0A2Y9CA33</accession>
<dbReference type="RefSeq" id="WP_109731393.1">
    <property type="nucleotide sequence ID" value="NZ_BAAACK010000026.1"/>
</dbReference>
<dbReference type="PROSITE" id="PS00018">
    <property type="entry name" value="EF_HAND_1"/>
    <property type="match status" value="1"/>
</dbReference>
<dbReference type="Proteomes" id="UP000245845">
    <property type="component" value="Unassembled WGS sequence"/>
</dbReference>
<evidence type="ECO:0000313" key="2">
    <source>
        <dbReference type="Proteomes" id="UP000245845"/>
    </source>
</evidence>
<evidence type="ECO:0000313" key="1">
    <source>
        <dbReference type="EMBL" id="PWJ29556.1"/>
    </source>
</evidence>
<name>A0A2Y9CA33_9FIRM</name>
<keyword evidence="2" id="KW-1185">Reference proteome</keyword>
<protein>
    <submittedName>
        <fullName evidence="1">Uncharacterized protein</fullName>
    </submittedName>
</protein>